<evidence type="ECO:0000313" key="4">
    <source>
        <dbReference type="EMBL" id="ETN59433.1"/>
    </source>
</evidence>
<organism evidence="4">
    <name type="scientific">Anopheles darlingi</name>
    <name type="common">Mosquito</name>
    <dbReference type="NCBI Taxonomy" id="43151"/>
    <lineage>
        <taxon>Eukaryota</taxon>
        <taxon>Metazoa</taxon>
        <taxon>Ecdysozoa</taxon>
        <taxon>Arthropoda</taxon>
        <taxon>Hexapoda</taxon>
        <taxon>Insecta</taxon>
        <taxon>Pterygota</taxon>
        <taxon>Neoptera</taxon>
        <taxon>Endopterygota</taxon>
        <taxon>Diptera</taxon>
        <taxon>Nematocera</taxon>
        <taxon>Culicoidea</taxon>
        <taxon>Culicidae</taxon>
        <taxon>Anophelinae</taxon>
        <taxon>Anopheles</taxon>
    </lineage>
</organism>
<dbReference type="HOGENOM" id="CLU_065450_7_3_1"/>
<dbReference type="eggNOG" id="ENOG502ST8A">
    <property type="taxonomic scope" value="Eukaryota"/>
</dbReference>
<dbReference type="PRINTS" id="PR00947">
    <property type="entry name" value="CUTICLE"/>
</dbReference>
<dbReference type="EMBL" id="ADMH02002086">
    <property type="protein sequence ID" value="ETN59433.1"/>
    <property type="molecule type" value="Genomic_DNA"/>
</dbReference>
<keyword evidence="6" id="KW-1185">Reference proteome</keyword>
<evidence type="ECO:0000256" key="1">
    <source>
        <dbReference type="ARBA" id="ARBA00022460"/>
    </source>
</evidence>
<dbReference type="PANTHER" id="PTHR10380:SF218">
    <property type="entry name" value="ADULT CUTICLE PROTEIN 65AA-RELATED"/>
    <property type="match status" value="1"/>
</dbReference>
<evidence type="ECO:0000256" key="3">
    <source>
        <dbReference type="SAM" id="SignalP"/>
    </source>
</evidence>
<evidence type="ECO:0000313" key="6">
    <source>
        <dbReference type="Proteomes" id="UP000000673"/>
    </source>
</evidence>
<accession>W5J7T2</accession>
<feature type="signal peptide" evidence="3">
    <location>
        <begin position="1"/>
        <end position="20"/>
    </location>
</feature>
<dbReference type="VEuPathDB" id="VectorBase:ADAC008990"/>
<dbReference type="GO" id="GO:0062129">
    <property type="term" value="C:chitin-based extracellular matrix"/>
    <property type="evidence" value="ECO:0007669"/>
    <property type="project" value="TreeGrafter"/>
</dbReference>
<keyword evidence="3" id="KW-0732">Signal</keyword>
<dbReference type="GO" id="GO:0008010">
    <property type="term" value="F:structural constituent of chitin-based larval cuticle"/>
    <property type="evidence" value="ECO:0007669"/>
    <property type="project" value="TreeGrafter"/>
</dbReference>
<protein>
    <submittedName>
        <fullName evidence="4">Cuticular protein 24, RR-1 family</fullName>
    </submittedName>
</protein>
<reference evidence="4" key="2">
    <citation type="submission" date="2010-05" db="EMBL/GenBank/DDBJ databases">
        <authorList>
            <person name="Almeida L.G."/>
            <person name="Nicolas M.F."/>
            <person name="Souza R.C."/>
            <person name="Vasconcelos A.T.R."/>
        </authorList>
    </citation>
    <scope>NUCLEOTIDE SEQUENCE</scope>
</reference>
<evidence type="ECO:0000256" key="2">
    <source>
        <dbReference type="PROSITE-ProRule" id="PRU00497"/>
    </source>
</evidence>
<dbReference type="Pfam" id="PF00379">
    <property type="entry name" value="Chitin_bind_4"/>
    <property type="match status" value="1"/>
</dbReference>
<dbReference type="InterPro" id="IPR050468">
    <property type="entry name" value="Cuticle_Struct_Prot"/>
</dbReference>
<dbReference type="VEuPathDB" id="VectorBase:ADAR2_010523"/>
<dbReference type="Proteomes" id="UP000000673">
    <property type="component" value="Unassembled WGS sequence"/>
</dbReference>
<feature type="chain" id="PRO_5010155003" evidence="3">
    <location>
        <begin position="21"/>
        <end position="108"/>
    </location>
</feature>
<dbReference type="AlphaFoldDB" id="W5J7T2"/>
<dbReference type="PANTHER" id="PTHR10380">
    <property type="entry name" value="CUTICLE PROTEIN"/>
    <property type="match status" value="1"/>
</dbReference>
<reference evidence="5" key="4">
    <citation type="submission" date="2015-06" db="UniProtKB">
        <authorList>
            <consortium name="EnsemblMetazoa"/>
        </authorList>
    </citation>
    <scope>IDENTIFICATION</scope>
</reference>
<name>W5J7T2_ANODA</name>
<proteinExistence type="predicted"/>
<dbReference type="PROSITE" id="PS00233">
    <property type="entry name" value="CHIT_BIND_RR_1"/>
    <property type="match status" value="1"/>
</dbReference>
<sequence>MQTTTIVLLVGFVAAAGVLAAPATEEKDAQVLKYDNDHNGIDGYNFQFDTSNGIQRQEQAQLKQFDDENSALVVRGSYSFTADDGQVYTVNYVADENGFQPEAPHLPK</sequence>
<reference evidence="4" key="3">
    <citation type="journal article" date="2013" name="Nucleic Acids Res.">
        <title>The genome of Anopheles darlingi, the main neotropical malaria vector.</title>
        <authorList>
            <person name="Marinotti O."/>
            <person name="Cerqueira G.C."/>
            <person name="de Almeida L.G."/>
            <person name="Ferro M.I."/>
            <person name="Loreto E.L."/>
            <person name="Zaha A."/>
            <person name="Teixeira S.M."/>
            <person name="Wespiser A.R."/>
            <person name="Almeida E Silva A."/>
            <person name="Schlindwein A.D."/>
            <person name="Pacheco A.C."/>
            <person name="Silva A.L."/>
            <person name="Graveley B.R."/>
            <person name="Walenz B.P."/>
            <person name="Lima Bde A."/>
            <person name="Ribeiro C.A."/>
            <person name="Nunes-Silva C.G."/>
            <person name="de Carvalho C.R."/>
            <person name="Soares C.M."/>
            <person name="de Menezes C.B."/>
            <person name="Matiolli C."/>
            <person name="Caffrey D."/>
            <person name="Araujo D.A."/>
            <person name="de Oliveira D.M."/>
            <person name="Golenbock D."/>
            <person name="Grisard E.C."/>
            <person name="Fantinatti-Garboggini F."/>
            <person name="de Carvalho F.M."/>
            <person name="Barcellos F.G."/>
            <person name="Prosdocimi F."/>
            <person name="May G."/>
            <person name="Azevedo Junior G.M."/>
            <person name="Guimaraes G.M."/>
            <person name="Goldman G.H."/>
            <person name="Padilha I.Q."/>
            <person name="Batista Jda S."/>
            <person name="Ferro J.A."/>
            <person name="Ribeiro J.M."/>
            <person name="Fietto J.L."/>
            <person name="Dabbas K.M."/>
            <person name="Cerdeira L."/>
            <person name="Agnez-Lima L.F."/>
            <person name="Brocchi M."/>
            <person name="de Carvalho M.O."/>
            <person name="Teixeira Mde M."/>
            <person name="Diniz Maia Mde M."/>
            <person name="Goldman M.H."/>
            <person name="Cruz Schneider M.P."/>
            <person name="Felipe M.S."/>
            <person name="Hungria M."/>
            <person name="Nicolas M.F."/>
            <person name="Pereira M."/>
            <person name="Montes M.A."/>
            <person name="Cantao M.E."/>
            <person name="Vincentz M."/>
            <person name="Rafael M.S."/>
            <person name="Silverman N."/>
            <person name="Stoco P.H."/>
            <person name="Souza R.C."/>
            <person name="Vicentini R."/>
            <person name="Gazzinelli R.T."/>
            <person name="Neves Rde O."/>
            <person name="Silva R."/>
            <person name="Astolfi-Filho S."/>
            <person name="Maciel T.E."/>
            <person name="Urmenyi T.P."/>
            <person name="Tadei W.P."/>
            <person name="Camargo E.P."/>
            <person name="de Vasconcelos A.T."/>
        </authorList>
    </citation>
    <scope>NUCLEOTIDE SEQUENCE</scope>
</reference>
<dbReference type="PROSITE" id="PS51155">
    <property type="entry name" value="CHIT_BIND_RR_2"/>
    <property type="match status" value="1"/>
</dbReference>
<dbReference type="OMA" id="RFDNDHK"/>
<gene>
    <name evidence="4" type="ORF">AND_008990</name>
</gene>
<dbReference type="OrthoDB" id="7255276at2759"/>
<dbReference type="FunCoup" id="W5J7T2">
    <property type="interactions" value="35"/>
</dbReference>
<dbReference type="STRING" id="43151.W5J7T2"/>
<evidence type="ECO:0000313" key="5">
    <source>
        <dbReference type="EnsemblMetazoa" id="ADAC008990-PA"/>
    </source>
</evidence>
<dbReference type="InterPro" id="IPR031311">
    <property type="entry name" value="CHIT_BIND_RR_consensus"/>
</dbReference>
<reference evidence="4 6" key="1">
    <citation type="journal article" date="2010" name="BMC Genomics">
        <title>Combination of measures distinguishes pre-miRNAs from other stem-loops in the genome of the newly sequenced Anopheles darlingi.</title>
        <authorList>
            <person name="Mendes N.D."/>
            <person name="Freitas A.T."/>
            <person name="Vasconcelos A.T."/>
            <person name="Sagot M.F."/>
        </authorList>
    </citation>
    <scope>NUCLEOTIDE SEQUENCE</scope>
</reference>
<dbReference type="EnsemblMetazoa" id="ADAC008990-RA">
    <property type="protein sequence ID" value="ADAC008990-PA"/>
    <property type="gene ID" value="ADAC008990"/>
</dbReference>
<dbReference type="InterPro" id="IPR000618">
    <property type="entry name" value="Insect_cuticle"/>
</dbReference>
<keyword evidence="1 2" id="KW-0193">Cuticle</keyword>